<protein>
    <submittedName>
        <fullName evidence="1">Uncharacterized protein</fullName>
    </submittedName>
</protein>
<dbReference type="Proteomes" id="UP000315010">
    <property type="component" value="Unassembled WGS sequence"/>
</dbReference>
<dbReference type="AlphaFoldDB" id="A0A5C5ZBM4"/>
<dbReference type="EMBL" id="SJPJ01000001">
    <property type="protein sequence ID" value="TWT84538.1"/>
    <property type="molecule type" value="Genomic_DNA"/>
</dbReference>
<name>A0A5C5ZBM4_9BACT</name>
<evidence type="ECO:0000313" key="1">
    <source>
        <dbReference type="EMBL" id="TWT84538.1"/>
    </source>
</evidence>
<organism evidence="1 2">
    <name type="scientific">Novipirellula herctigrandis</name>
    <dbReference type="NCBI Taxonomy" id="2527986"/>
    <lineage>
        <taxon>Bacteria</taxon>
        <taxon>Pseudomonadati</taxon>
        <taxon>Planctomycetota</taxon>
        <taxon>Planctomycetia</taxon>
        <taxon>Pirellulales</taxon>
        <taxon>Pirellulaceae</taxon>
        <taxon>Novipirellula</taxon>
    </lineage>
</organism>
<proteinExistence type="predicted"/>
<reference evidence="1 2" key="1">
    <citation type="submission" date="2019-02" db="EMBL/GenBank/DDBJ databases">
        <title>Deep-cultivation of Planctomycetes and their phenomic and genomic characterization uncovers novel biology.</title>
        <authorList>
            <person name="Wiegand S."/>
            <person name="Jogler M."/>
            <person name="Boedeker C."/>
            <person name="Pinto D."/>
            <person name="Vollmers J."/>
            <person name="Rivas-Marin E."/>
            <person name="Kohn T."/>
            <person name="Peeters S.H."/>
            <person name="Heuer A."/>
            <person name="Rast P."/>
            <person name="Oberbeckmann S."/>
            <person name="Bunk B."/>
            <person name="Jeske O."/>
            <person name="Meyerdierks A."/>
            <person name="Storesund J.E."/>
            <person name="Kallscheuer N."/>
            <person name="Luecker S."/>
            <person name="Lage O.M."/>
            <person name="Pohl T."/>
            <person name="Merkel B.J."/>
            <person name="Hornburger P."/>
            <person name="Mueller R.-W."/>
            <person name="Bruemmer F."/>
            <person name="Labrenz M."/>
            <person name="Spormann A.M."/>
            <person name="Op Den Camp H."/>
            <person name="Overmann J."/>
            <person name="Amann R."/>
            <person name="Jetten M.S.M."/>
            <person name="Mascher T."/>
            <person name="Medema M.H."/>
            <person name="Devos D.P."/>
            <person name="Kaster A.-K."/>
            <person name="Ovreas L."/>
            <person name="Rohde M."/>
            <person name="Galperin M.Y."/>
            <person name="Jogler C."/>
        </authorList>
    </citation>
    <scope>NUCLEOTIDE SEQUENCE [LARGE SCALE GENOMIC DNA]</scope>
    <source>
        <strain evidence="1 2">CA13</strain>
    </source>
</reference>
<comment type="caution">
    <text evidence="1">The sequence shown here is derived from an EMBL/GenBank/DDBJ whole genome shotgun (WGS) entry which is preliminary data.</text>
</comment>
<evidence type="ECO:0000313" key="2">
    <source>
        <dbReference type="Proteomes" id="UP000315010"/>
    </source>
</evidence>
<accession>A0A5C5ZBM4</accession>
<gene>
    <name evidence="1" type="ORF">CA13_60180</name>
</gene>
<keyword evidence="2" id="KW-1185">Reference proteome</keyword>
<sequence length="79" mass="9131">MYCNALRVVKVMHVYETPTFVHKLICNANWRLREQPEKPPMTNVKLAVCATICPGSDCTLRSLCNYLLLRNSRMVLSFK</sequence>